<dbReference type="STRING" id="103621.GCA_001067145_01844"/>
<evidence type="ECO:0000256" key="4">
    <source>
        <dbReference type="ARBA" id="ARBA00022475"/>
    </source>
</evidence>
<evidence type="ECO:0000256" key="5">
    <source>
        <dbReference type="ARBA" id="ARBA00022692"/>
    </source>
</evidence>
<feature type="transmembrane region" description="Helical" evidence="8">
    <location>
        <begin position="305"/>
        <end position="324"/>
    </location>
</feature>
<dbReference type="CDD" id="cd12822">
    <property type="entry name" value="TmCorA-like"/>
    <property type="match status" value="1"/>
</dbReference>
<proteinExistence type="inferred from homology"/>
<dbReference type="GeneID" id="81708156"/>
<evidence type="ECO:0000256" key="8">
    <source>
        <dbReference type="SAM" id="Phobius"/>
    </source>
</evidence>
<evidence type="ECO:0000256" key="1">
    <source>
        <dbReference type="ARBA" id="ARBA00004651"/>
    </source>
</evidence>
<dbReference type="Gene3D" id="3.30.460.20">
    <property type="entry name" value="CorA soluble domain-like"/>
    <property type="match status" value="1"/>
</dbReference>
<dbReference type="AlphaFoldDB" id="C0W7J5"/>
<dbReference type="GO" id="GO:0000287">
    <property type="term" value="F:magnesium ion binding"/>
    <property type="evidence" value="ECO:0007669"/>
    <property type="project" value="TreeGrafter"/>
</dbReference>
<evidence type="ECO:0000313" key="10">
    <source>
        <dbReference type="Proteomes" id="UP000004778"/>
    </source>
</evidence>
<dbReference type="GO" id="GO:0050897">
    <property type="term" value="F:cobalt ion binding"/>
    <property type="evidence" value="ECO:0007669"/>
    <property type="project" value="TreeGrafter"/>
</dbReference>
<dbReference type="InterPro" id="IPR045861">
    <property type="entry name" value="CorA_cytoplasmic_dom"/>
</dbReference>
<comment type="similarity">
    <text evidence="2">Belongs to the CorA metal ion transporter (MIT) (TC 1.A.35) family.</text>
</comment>
<dbReference type="EMBL" id="ACFH01000124">
    <property type="protein sequence ID" value="EEH65283.1"/>
    <property type="molecule type" value="Genomic_DNA"/>
</dbReference>
<comment type="caution">
    <text evidence="9">The sequence shown here is derived from an EMBL/GenBank/DDBJ whole genome shotgun (WGS) entry which is preliminary data.</text>
</comment>
<dbReference type="InterPro" id="IPR002523">
    <property type="entry name" value="MgTranspt_CorA/ZnTranspt_ZntB"/>
</dbReference>
<dbReference type="RefSeq" id="WP_006548800.1">
    <property type="nucleotide sequence ID" value="NZ_DS999574.1"/>
</dbReference>
<dbReference type="Pfam" id="PF01544">
    <property type="entry name" value="CorA"/>
    <property type="match status" value="1"/>
</dbReference>
<keyword evidence="4" id="KW-1003">Cell membrane</keyword>
<dbReference type="Proteomes" id="UP000004778">
    <property type="component" value="Unassembled WGS sequence"/>
</dbReference>
<dbReference type="GO" id="GO:0005886">
    <property type="term" value="C:plasma membrane"/>
    <property type="evidence" value="ECO:0007669"/>
    <property type="project" value="UniProtKB-SubCell"/>
</dbReference>
<dbReference type="PANTHER" id="PTHR46494">
    <property type="entry name" value="CORA FAMILY METAL ION TRANSPORTER (EUROFUNG)"/>
    <property type="match status" value="1"/>
</dbReference>
<evidence type="ECO:0000256" key="6">
    <source>
        <dbReference type="ARBA" id="ARBA00022989"/>
    </source>
</evidence>
<sequence>MALSFRSLAWRDGVPCDEAPTDIGDIDRAMTDQSLLIWADIVAPTHEDLQVLATELGLDTNALEDAVAPFERPKAAQQENYQYFVTYATLPSFASTLDDEEDQLTRIAGFIFDRALVTVRATDRLDLSRVLQRWHTNRSLIRLGPTALVHGLLDVVVDGYFTTVQELDDAIENLEDDLFSPSSRSTEFQRSAYDVRTKLVTLRRIVLPMREVVSVLWRHREDRIRELDPFYADLSDHILRASEWTESLRDMIASVFETHLSLQDQRLNNVMKKLAGWAAVISVPTLVTGWFGINVPYPGEGQDAGTVAAAVLVVVPAVVLYLIMKRNDWI</sequence>
<keyword evidence="6 8" id="KW-1133">Transmembrane helix</keyword>
<evidence type="ECO:0000256" key="3">
    <source>
        <dbReference type="ARBA" id="ARBA00022448"/>
    </source>
</evidence>
<organism evidence="9 10">
    <name type="scientific">Actinomyces urogenitalis DSM 15434</name>
    <dbReference type="NCBI Taxonomy" id="525246"/>
    <lineage>
        <taxon>Bacteria</taxon>
        <taxon>Bacillati</taxon>
        <taxon>Actinomycetota</taxon>
        <taxon>Actinomycetes</taxon>
        <taxon>Actinomycetales</taxon>
        <taxon>Actinomycetaceae</taxon>
        <taxon>Actinomyces</taxon>
    </lineage>
</organism>
<evidence type="ECO:0000313" key="9">
    <source>
        <dbReference type="EMBL" id="EEH65283.1"/>
    </source>
</evidence>
<dbReference type="InterPro" id="IPR045863">
    <property type="entry name" value="CorA_TM1_TM2"/>
</dbReference>
<dbReference type="GO" id="GO:0015095">
    <property type="term" value="F:magnesium ion transmembrane transporter activity"/>
    <property type="evidence" value="ECO:0007669"/>
    <property type="project" value="TreeGrafter"/>
</dbReference>
<keyword evidence="3" id="KW-0813">Transport</keyword>
<keyword evidence="5 8" id="KW-0812">Transmembrane</keyword>
<gene>
    <name evidence="9" type="ORF">HMPREF0058_1839</name>
</gene>
<evidence type="ECO:0000256" key="2">
    <source>
        <dbReference type="ARBA" id="ARBA00009765"/>
    </source>
</evidence>
<evidence type="ECO:0000256" key="7">
    <source>
        <dbReference type="ARBA" id="ARBA00023136"/>
    </source>
</evidence>
<dbReference type="SUPFAM" id="SSF144083">
    <property type="entry name" value="Magnesium transport protein CorA, transmembrane region"/>
    <property type="match status" value="1"/>
</dbReference>
<dbReference type="SUPFAM" id="SSF143865">
    <property type="entry name" value="CorA soluble domain-like"/>
    <property type="match status" value="1"/>
</dbReference>
<dbReference type="Gene3D" id="1.20.58.340">
    <property type="entry name" value="Magnesium transport protein CorA, transmembrane region"/>
    <property type="match status" value="2"/>
</dbReference>
<dbReference type="eggNOG" id="COG0598">
    <property type="taxonomic scope" value="Bacteria"/>
</dbReference>
<reference evidence="9 10" key="1">
    <citation type="submission" date="2009-01" db="EMBL/GenBank/DDBJ databases">
        <authorList>
            <person name="Qin X."/>
            <person name="Bachman B."/>
            <person name="Battles P."/>
            <person name="Bell A."/>
            <person name="Bess C."/>
            <person name="Bickham C."/>
            <person name="Chaboub L."/>
            <person name="Chen D."/>
            <person name="Coyle M."/>
            <person name="Deiros D.R."/>
            <person name="Dinh H."/>
            <person name="Forbes L."/>
            <person name="Fowler G."/>
            <person name="Francisco L."/>
            <person name="Fu Q."/>
            <person name="Gubbala S."/>
            <person name="Hale W."/>
            <person name="Han Y."/>
            <person name="Hemphill L."/>
            <person name="Highlander S.K."/>
            <person name="Hirani K."/>
            <person name="Hogues M."/>
            <person name="Jackson L."/>
            <person name="Jakkamsetti A."/>
            <person name="Javaid M."/>
            <person name="Jiang H."/>
            <person name="Korchina V."/>
            <person name="Kovar C."/>
            <person name="Lara F."/>
            <person name="Lee S."/>
            <person name="Mata R."/>
            <person name="Mathew T."/>
            <person name="Moen C."/>
            <person name="Morales K."/>
            <person name="Munidasa M."/>
            <person name="Nazareth L."/>
            <person name="Ngo R."/>
            <person name="Nguyen L."/>
            <person name="Okwuonu G."/>
            <person name="Ongeri F."/>
            <person name="Patil S."/>
            <person name="Petrosino J."/>
            <person name="Pham C."/>
            <person name="Pham P."/>
            <person name="Pu L.-L."/>
            <person name="Puazo M."/>
            <person name="Raj R."/>
            <person name="Reid J."/>
            <person name="Rouhana J."/>
            <person name="Saada N."/>
            <person name="Shang Y."/>
            <person name="Simmons D."/>
            <person name="Thornton R."/>
            <person name="Warren J."/>
            <person name="Weissenberger G."/>
            <person name="Zhang J."/>
            <person name="Zhang L."/>
            <person name="Zhou C."/>
            <person name="Zhu D."/>
            <person name="Muzny D."/>
            <person name="Worley K."/>
            <person name="Gibbs R."/>
        </authorList>
    </citation>
    <scope>NUCLEOTIDE SEQUENCE [LARGE SCALE GENOMIC DNA]</scope>
    <source>
        <strain evidence="9 10">DSM 15434</strain>
    </source>
</reference>
<protein>
    <submittedName>
        <fullName evidence="9">Putative magnesium and cobalt transport protein CorA</fullName>
    </submittedName>
</protein>
<feature type="transmembrane region" description="Helical" evidence="8">
    <location>
        <begin position="274"/>
        <end position="293"/>
    </location>
</feature>
<comment type="subcellular location">
    <subcellularLocation>
        <location evidence="1">Cell membrane</location>
        <topology evidence="1">Multi-pass membrane protein</topology>
    </subcellularLocation>
</comment>
<keyword evidence="10" id="KW-1185">Reference proteome</keyword>
<keyword evidence="7 8" id="KW-0472">Membrane</keyword>
<dbReference type="HOGENOM" id="CLU_007127_0_2_11"/>
<accession>C0W7J5</accession>
<dbReference type="PANTHER" id="PTHR46494:SF1">
    <property type="entry name" value="CORA FAMILY METAL ION TRANSPORTER (EUROFUNG)"/>
    <property type="match status" value="1"/>
</dbReference>
<name>C0W7J5_9ACTO</name>
<dbReference type="GO" id="GO:0015087">
    <property type="term" value="F:cobalt ion transmembrane transporter activity"/>
    <property type="evidence" value="ECO:0007669"/>
    <property type="project" value="TreeGrafter"/>
</dbReference>